<evidence type="ECO:0000313" key="3">
    <source>
        <dbReference type="EMBL" id="CAK0759113.1"/>
    </source>
</evidence>
<organism evidence="3 4">
    <name type="scientific">Coccomyxa viridis</name>
    <dbReference type="NCBI Taxonomy" id="1274662"/>
    <lineage>
        <taxon>Eukaryota</taxon>
        <taxon>Viridiplantae</taxon>
        <taxon>Chlorophyta</taxon>
        <taxon>core chlorophytes</taxon>
        <taxon>Trebouxiophyceae</taxon>
        <taxon>Trebouxiophyceae incertae sedis</taxon>
        <taxon>Coccomyxaceae</taxon>
        <taxon>Coccomyxa</taxon>
    </lineage>
</organism>
<accession>A0AAV1HX56</accession>
<feature type="compositionally biased region" description="Low complexity" evidence="1">
    <location>
        <begin position="365"/>
        <end position="388"/>
    </location>
</feature>
<comment type="caution">
    <text evidence="3">The sequence shown here is derived from an EMBL/GenBank/DDBJ whole genome shotgun (WGS) entry which is preliminary data.</text>
</comment>
<gene>
    <name evidence="3" type="ORF">CVIRNUC_002672</name>
</gene>
<feature type="region of interest" description="Disordered" evidence="1">
    <location>
        <begin position="221"/>
        <end position="247"/>
    </location>
</feature>
<feature type="region of interest" description="Disordered" evidence="1">
    <location>
        <begin position="334"/>
        <end position="424"/>
    </location>
</feature>
<name>A0AAV1HX56_9CHLO</name>
<keyword evidence="4" id="KW-1185">Reference proteome</keyword>
<feature type="signal peptide" evidence="2">
    <location>
        <begin position="1"/>
        <end position="23"/>
    </location>
</feature>
<proteinExistence type="predicted"/>
<feature type="compositionally biased region" description="Low complexity" evidence="1">
    <location>
        <begin position="335"/>
        <end position="355"/>
    </location>
</feature>
<dbReference type="Proteomes" id="UP001314263">
    <property type="component" value="Unassembled WGS sequence"/>
</dbReference>
<dbReference type="EMBL" id="CAUYUE010000003">
    <property type="protein sequence ID" value="CAK0759113.1"/>
    <property type="molecule type" value="Genomic_DNA"/>
</dbReference>
<evidence type="ECO:0000256" key="2">
    <source>
        <dbReference type="SAM" id="SignalP"/>
    </source>
</evidence>
<protein>
    <submittedName>
        <fullName evidence="3">Uncharacterized protein</fullName>
    </submittedName>
</protein>
<feature type="compositionally biased region" description="Low complexity" evidence="1">
    <location>
        <begin position="229"/>
        <end position="246"/>
    </location>
</feature>
<reference evidence="3 4" key="1">
    <citation type="submission" date="2023-10" db="EMBL/GenBank/DDBJ databases">
        <authorList>
            <person name="Maclean D."/>
            <person name="Macfadyen A."/>
        </authorList>
    </citation>
    <scope>NUCLEOTIDE SEQUENCE [LARGE SCALE GENOMIC DNA]</scope>
</reference>
<evidence type="ECO:0000313" key="4">
    <source>
        <dbReference type="Proteomes" id="UP001314263"/>
    </source>
</evidence>
<sequence length="612" mass="61527">MQPPGVALCCCCLALYLVAGASARGLLVTDQQAQHALDTVTSAAGDIFGQASQALASSSLADDTMSPWQRNHTIEAINHRAPEWKTELGYFIRPQVASALHNAENGWGPVKASFLRNAEAPAPAPAEAAAAVSAETAPRSEGGRRLMQSFAASPVASSAVFAPLAAPGAGVAGAAAPDLAQAQRSAAPAPGPSVQFASLQSQDDQLYSSFATKKHKKIAGEEQGAWDGSAAPVQQSSSAGQAAAESYPRQGIVNTASSVPAQQSAPAAYPTQGVTSGGSAAPAQQIQYAGTNGAVQAGQGAQAAYPAQAAGTASTGSSTQLRGTQAASAAYPMQGAGTVSSGSSAPASPSLGQGAHTLNAGSNVPAQSGQAASATGAASSPPAAPAGGRTTVSNSQKTLESGGLQPKGMSDSGGVSLDPNEPNRLPGMVRLAQINNDTLHGVSPPVTPTSATKGTAFAGTPVQNLPGPLQVTASSPLDGPTVSGSEISMVVGTRISTPFFGTGFNFCVDRYFGSFPKVGIVIPSPGEWLLPELQDIAKTLQTTLQLPPDATIGHGITLEPSSDGILISLPTVQPNNIPDVGIRYGIQIGQAFGYDFGIGILRDICFITFVTV</sequence>
<evidence type="ECO:0000256" key="1">
    <source>
        <dbReference type="SAM" id="MobiDB-lite"/>
    </source>
</evidence>
<feature type="compositionally biased region" description="Polar residues" evidence="1">
    <location>
        <begin position="390"/>
        <end position="399"/>
    </location>
</feature>
<dbReference type="AlphaFoldDB" id="A0AAV1HX56"/>
<feature type="chain" id="PRO_5043584025" evidence="2">
    <location>
        <begin position="24"/>
        <end position="612"/>
    </location>
</feature>
<keyword evidence="2" id="KW-0732">Signal</keyword>